<evidence type="ECO:0000256" key="1">
    <source>
        <dbReference type="SAM" id="MobiDB-lite"/>
    </source>
</evidence>
<reference evidence="2 3" key="1">
    <citation type="journal article" date="2020" name="Int. J. Syst. Evol. Microbiol.">
        <title>Reclassification of Streptomyces castelarensis and Streptomyces sporoclivatus as later heterotypic synonyms of Streptomyces antimycoticus.</title>
        <authorList>
            <person name="Komaki H."/>
            <person name="Tamura T."/>
        </authorList>
    </citation>
    <scope>NUCLEOTIDE SEQUENCE [LARGE SCALE GENOMIC DNA]</scope>
    <source>
        <strain evidence="2 3">NBRC 13459</strain>
    </source>
</reference>
<dbReference type="AlphaFoldDB" id="A0A4D4KUJ7"/>
<keyword evidence="3" id="KW-1185">Reference proteome</keyword>
<protein>
    <submittedName>
        <fullName evidence="2">Uncharacterized protein</fullName>
    </submittedName>
</protein>
<feature type="region of interest" description="Disordered" evidence="1">
    <location>
        <begin position="73"/>
        <end position="109"/>
    </location>
</feature>
<dbReference type="EMBL" id="BJHW01000001">
    <property type="protein sequence ID" value="GDY53001.1"/>
    <property type="molecule type" value="Genomic_DNA"/>
</dbReference>
<gene>
    <name evidence="2" type="ORF">SVIO_036240</name>
</gene>
<proteinExistence type="predicted"/>
<evidence type="ECO:0000313" key="3">
    <source>
        <dbReference type="Proteomes" id="UP000301309"/>
    </source>
</evidence>
<comment type="caution">
    <text evidence="2">The sequence shown here is derived from an EMBL/GenBank/DDBJ whole genome shotgun (WGS) entry which is preliminary data.</text>
</comment>
<feature type="compositionally biased region" description="Low complexity" evidence="1">
    <location>
        <begin position="45"/>
        <end position="59"/>
    </location>
</feature>
<feature type="compositionally biased region" description="Gly residues" evidence="1">
    <location>
        <begin position="1"/>
        <end position="10"/>
    </location>
</feature>
<organism evidence="2 3">
    <name type="scientific">Streptomyces violaceusniger</name>
    <dbReference type="NCBI Taxonomy" id="68280"/>
    <lineage>
        <taxon>Bacteria</taxon>
        <taxon>Bacillati</taxon>
        <taxon>Actinomycetota</taxon>
        <taxon>Actinomycetes</taxon>
        <taxon>Kitasatosporales</taxon>
        <taxon>Streptomycetaceae</taxon>
        <taxon>Streptomyces</taxon>
        <taxon>Streptomyces violaceusniger group</taxon>
    </lineage>
</organism>
<sequence>MGGAVAGEGGLQRAALPHRLDPRYTRYAAPTSFSAVKTRTERSTTDPTPSATATTSAYAPSVLPTTVVSAARRPWASARPTTKSTLGPGITISRNDMAAKASSRSMDTMKRIEARDRRATPALFPVA</sequence>
<name>A0A4D4KUJ7_STRVO</name>
<dbReference type="Proteomes" id="UP000301309">
    <property type="component" value="Unassembled WGS sequence"/>
</dbReference>
<evidence type="ECO:0000313" key="2">
    <source>
        <dbReference type="EMBL" id="GDY53001.1"/>
    </source>
</evidence>
<feature type="region of interest" description="Disordered" evidence="1">
    <location>
        <begin position="1"/>
        <end position="59"/>
    </location>
</feature>
<accession>A0A4D4KUJ7</accession>